<dbReference type="Proteomes" id="UP000790709">
    <property type="component" value="Unassembled WGS sequence"/>
</dbReference>
<name>A0ACB8B4C8_9AGAM</name>
<accession>A0ACB8B4C8</accession>
<protein>
    <submittedName>
        <fullName evidence="1">Uncharacterized protein</fullName>
    </submittedName>
</protein>
<proteinExistence type="predicted"/>
<reference evidence="1" key="1">
    <citation type="journal article" date="2021" name="New Phytol.">
        <title>Evolutionary innovations through gain and loss of genes in the ectomycorrhizal Boletales.</title>
        <authorList>
            <person name="Wu G."/>
            <person name="Miyauchi S."/>
            <person name="Morin E."/>
            <person name="Kuo A."/>
            <person name="Drula E."/>
            <person name="Varga T."/>
            <person name="Kohler A."/>
            <person name="Feng B."/>
            <person name="Cao Y."/>
            <person name="Lipzen A."/>
            <person name="Daum C."/>
            <person name="Hundley H."/>
            <person name="Pangilinan J."/>
            <person name="Johnson J."/>
            <person name="Barry K."/>
            <person name="LaButti K."/>
            <person name="Ng V."/>
            <person name="Ahrendt S."/>
            <person name="Min B."/>
            <person name="Choi I.G."/>
            <person name="Park H."/>
            <person name="Plett J.M."/>
            <person name="Magnuson J."/>
            <person name="Spatafora J.W."/>
            <person name="Nagy L.G."/>
            <person name="Henrissat B."/>
            <person name="Grigoriev I.V."/>
            <person name="Yang Z.L."/>
            <person name="Xu J."/>
            <person name="Martin F.M."/>
        </authorList>
    </citation>
    <scope>NUCLEOTIDE SEQUENCE</scope>
    <source>
        <strain evidence="1">KUC20120723A-06</strain>
    </source>
</reference>
<evidence type="ECO:0000313" key="2">
    <source>
        <dbReference type="Proteomes" id="UP000790709"/>
    </source>
</evidence>
<evidence type="ECO:0000313" key="1">
    <source>
        <dbReference type="EMBL" id="KAH7920028.1"/>
    </source>
</evidence>
<keyword evidence="2" id="KW-1185">Reference proteome</keyword>
<gene>
    <name evidence="1" type="ORF">BV22DRAFT_828817</name>
</gene>
<sequence length="154" mass="17167">MLYTLCKTPGMTLSDPWKSWNPYSNDPSTSTPSTSTPTHGVDACTNTPKPTRVPYRKSASGRFLCDECPGTKEQVFGISRPLSRAQKARTKTARKHPPNPTLPASKCTSYPTRRRTSTKSACNTVGPTFVFRDTLRLSSYLRMFEFGRVVRIQG</sequence>
<comment type="caution">
    <text evidence="1">The sequence shown here is derived from an EMBL/GenBank/DDBJ whole genome shotgun (WGS) entry which is preliminary data.</text>
</comment>
<organism evidence="1 2">
    <name type="scientific">Leucogyrophana mollusca</name>
    <dbReference type="NCBI Taxonomy" id="85980"/>
    <lineage>
        <taxon>Eukaryota</taxon>
        <taxon>Fungi</taxon>
        <taxon>Dikarya</taxon>
        <taxon>Basidiomycota</taxon>
        <taxon>Agaricomycotina</taxon>
        <taxon>Agaricomycetes</taxon>
        <taxon>Agaricomycetidae</taxon>
        <taxon>Boletales</taxon>
        <taxon>Boletales incertae sedis</taxon>
        <taxon>Leucogyrophana</taxon>
    </lineage>
</organism>
<dbReference type="EMBL" id="MU266610">
    <property type="protein sequence ID" value="KAH7920028.1"/>
    <property type="molecule type" value="Genomic_DNA"/>
</dbReference>